<keyword evidence="1" id="KW-1133">Transmembrane helix</keyword>
<reference evidence="2" key="2">
    <citation type="journal article" date="2015" name="Data Brief">
        <title>Shoot transcriptome of the giant reed, Arundo donax.</title>
        <authorList>
            <person name="Barrero R.A."/>
            <person name="Guerrero F.D."/>
            <person name="Moolhuijzen P."/>
            <person name="Goolsby J.A."/>
            <person name="Tidwell J."/>
            <person name="Bellgard S.E."/>
            <person name="Bellgard M.I."/>
        </authorList>
    </citation>
    <scope>NUCLEOTIDE SEQUENCE</scope>
    <source>
        <tissue evidence="2">Shoot tissue taken approximately 20 cm above the soil surface</tissue>
    </source>
</reference>
<name>A0A0A9EVY4_ARUDO</name>
<keyword evidence="1" id="KW-0472">Membrane</keyword>
<evidence type="ECO:0000313" key="2">
    <source>
        <dbReference type="EMBL" id="JAE03114.1"/>
    </source>
</evidence>
<dbReference type="AlphaFoldDB" id="A0A0A9EVY4"/>
<proteinExistence type="predicted"/>
<reference evidence="2" key="1">
    <citation type="submission" date="2014-09" db="EMBL/GenBank/DDBJ databases">
        <authorList>
            <person name="Magalhaes I.L.F."/>
            <person name="Oliveira U."/>
            <person name="Santos F.R."/>
            <person name="Vidigal T.H.D.A."/>
            <person name="Brescovit A.D."/>
            <person name="Santos A.J."/>
        </authorList>
    </citation>
    <scope>NUCLEOTIDE SEQUENCE</scope>
    <source>
        <tissue evidence="2">Shoot tissue taken approximately 20 cm above the soil surface</tissue>
    </source>
</reference>
<keyword evidence="1" id="KW-0812">Transmembrane</keyword>
<sequence>MNIRAAIHLENLWLHIINSKLFQFITLINLPLLSIRFIIKKLRSKYRRSRSQYQLMGMKPLSSHVKNNINTLMIVQQ</sequence>
<organism evidence="2">
    <name type="scientific">Arundo donax</name>
    <name type="common">Giant reed</name>
    <name type="synonym">Donax arundinaceus</name>
    <dbReference type="NCBI Taxonomy" id="35708"/>
    <lineage>
        <taxon>Eukaryota</taxon>
        <taxon>Viridiplantae</taxon>
        <taxon>Streptophyta</taxon>
        <taxon>Embryophyta</taxon>
        <taxon>Tracheophyta</taxon>
        <taxon>Spermatophyta</taxon>
        <taxon>Magnoliopsida</taxon>
        <taxon>Liliopsida</taxon>
        <taxon>Poales</taxon>
        <taxon>Poaceae</taxon>
        <taxon>PACMAD clade</taxon>
        <taxon>Arundinoideae</taxon>
        <taxon>Arundineae</taxon>
        <taxon>Arundo</taxon>
    </lineage>
</organism>
<feature type="transmembrane region" description="Helical" evidence="1">
    <location>
        <begin position="21"/>
        <end position="39"/>
    </location>
</feature>
<accession>A0A0A9EVY4</accession>
<evidence type="ECO:0000256" key="1">
    <source>
        <dbReference type="SAM" id="Phobius"/>
    </source>
</evidence>
<protein>
    <submittedName>
        <fullName evidence="2">Uncharacterized protein</fullName>
    </submittedName>
</protein>
<dbReference type="EMBL" id="GBRH01194782">
    <property type="protein sequence ID" value="JAE03114.1"/>
    <property type="molecule type" value="Transcribed_RNA"/>
</dbReference>